<keyword evidence="1" id="KW-0472">Membrane</keyword>
<dbReference type="OrthoDB" id="9097160at2"/>
<name>A0A1V4T102_9GAMM</name>
<keyword evidence="1" id="KW-1133">Transmembrane helix</keyword>
<dbReference type="Proteomes" id="UP000191418">
    <property type="component" value="Unassembled WGS sequence"/>
</dbReference>
<evidence type="ECO:0000313" key="2">
    <source>
        <dbReference type="EMBL" id="OPX54273.1"/>
    </source>
</evidence>
<comment type="caution">
    <text evidence="2">The sequence shown here is derived from an EMBL/GenBank/DDBJ whole genome shotgun (WGS) entry which is preliminary data.</text>
</comment>
<dbReference type="STRING" id="64969.SAMN02745127_03030"/>
<feature type="transmembrane region" description="Helical" evidence="1">
    <location>
        <begin position="113"/>
        <end position="132"/>
    </location>
</feature>
<evidence type="ECO:0000256" key="1">
    <source>
        <dbReference type="SAM" id="Phobius"/>
    </source>
</evidence>
<proteinExistence type="predicted"/>
<dbReference type="GO" id="GO:0005886">
    <property type="term" value="C:plasma membrane"/>
    <property type="evidence" value="ECO:0007669"/>
    <property type="project" value="TreeGrafter"/>
</dbReference>
<accession>A0A1V4T102</accession>
<feature type="transmembrane region" description="Helical" evidence="1">
    <location>
        <begin position="12"/>
        <end position="34"/>
    </location>
</feature>
<dbReference type="EMBL" id="MTSM01000030">
    <property type="protein sequence ID" value="OPX54273.1"/>
    <property type="molecule type" value="Genomic_DNA"/>
</dbReference>
<dbReference type="PANTHER" id="PTHR34821:SF2">
    <property type="entry name" value="INNER MEMBRANE PROTEIN YDCZ"/>
    <property type="match status" value="1"/>
</dbReference>
<dbReference type="Pfam" id="PF04657">
    <property type="entry name" value="DMT_YdcZ"/>
    <property type="match status" value="1"/>
</dbReference>
<gene>
    <name evidence="2" type="ORF">BTE48_15075</name>
</gene>
<dbReference type="AlphaFoldDB" id="A0A1V4T102"/>
<organism evidence="2 3">
    <name type="scientific">Oceanospirillum multiglobuliferum</name>
    <dbReference type="NCBI Taxonomy" id="64969"/>
    <lineage>
        <taxon>Bacteria</taxon>
        <taxon>Pseudomonadati</taxon>
        <taxon>Pseudomonadota</taxon>
        <taxon>Gammaproteobacteria</taxon>
        <taxon>Oceanospirillales</taxon>
        <taxon>Oceanospirillaceae</taxon>
        <taxon>Oceanospirillum</taxon>
    </lineage>
</organism>
<protein>
    <recommendedName>
        <fullName evidence="4">EamA-like transporter family protein</fullName>
    </recommendedName>
</protein>
<evidence type="ECO:0008006" key="4">
    <source>
        <dbReference type="Google" id="ProtNLM"/>
    </source>
</evidence>
<keyword evidence="1" id="KW-0812">Transmembrane</keyword>
<keyword evidence="3" id="KW-1185">Reference proteome</keyword>
<evidence type="ECO:0000313" key="3">
    <source>
        <dbReference type="Proteomes" id="UP000191418"/>
    </source>
</evidence>
<dbReference type="PANTHER" id="PTHR34821">
    <property type="entry name" value="INNER MEMBRANE PROTEIN YDCZ"/>
    <property type="match status" value="1"/>
</dbReference>
<feature type="transmembrane region" description="Helical" evidence="1">
    <location>
        <begin position="46"/>
        <end position="71"/>
    </location>
</feature>
<dbReference type="InterPro" id="IPR006750">
    <property type="entry name" value="YdcZ"/>
</dbReference>
<feature type="transmembrane region" description="Helical" evidence="1">
    <location>
        <begin position="86"/>
        <end position="106"/>
    </location>
</feature>
<feature type="transmembrane region" description="Helical" evidence="1">
    <location>
        <begin position="144"/>
        <end position="162"/>
    </location>
</feature>
<sequence length="163" mass="17640">MCYSTITEHAYFSGVTVLYLLISLALIAGAMMPLQSGVNSTLAQNGAGTIWASLISFIVGTLALFIVALLSRQEWPVLSQLKQAPWWAWSGGFMGALFVATAAFLAPRLGAATMMALFVAGQLTMSLILDHYGWATFPEHPINLWRALGVVMLFAGVLLIRFN</sequence>
<reference evidence="2 3" key="1">
    <citation type="submission" date="2017-01" db="EMBL/GenBank/DDBJ databases">
        <title>Genome Sequencing of a Marine Spirillum, Oceanospirillum multiglobuliferum ATCC 33336, from Japan.</title>
        <authorList>
            <person name="Carney J.G."/>
            <person name="Trachtenberg A.M."/>
            <person name="Rheaume B.A."/>
            <person name="Linnane J.D."/>
            <person name="Pitts N.L."/>
            <person name="Mykles D.L."/>
            <person name="Maclea K.S."/>
        </authorList>
    </citation>
    <scope>NUCLEOTIDE SEQUENCE [LARGE SCALE GENOMIC DNA]</scope>
    <source>
        <strain evidence="2 3">ATCC 33336</strain>
    </source>
</reference>